<dbReference type="PANTHER" id="PTHR22792:SF132">
    <property type="entry name" value="LA-RELATED PROTEIN 1"/>
    <property type="match status" value="1"/>
</dbReference>
<dbReference type="Pfam" id="PF05383">
    <property type="entry name" value="La"/>
    <property type="match status" value="1"/>
</dbReference>
<feature type="domain" description="HTH La-type RNA-binding" evidence="5">
    <location>
        <begin position="55"/>
        <end position="147"/>
    </location>
</feature>
<dbReference type="GO" id="GO:0008187">
    <property type="term" value="F:poly-pyrimidine tract binding"/>
    <property type="evidence" value="ECO:0007669"/>
    <property type="project" value="UniProtKB-ARBA"/>
</dbReference>
<feature type="region of interest" description="Disordered" evidence="4">
    <location>
        <begin position="783"/>
        <end position="818"/>
    </location>
</feature>
<evidence type="ECO:0000256" key="1">
    <source>
        <dbReference type="ARBA" id="ARBA00022884"/>
    </source>
</evidence>
<dbReference type="GO" id="GO:0010494">
    <property type="term" value="C:cytoplasmic stress granule"/>
    <property type="evidence" value="ECO:0007669"/>
    <property type="project" value="TreeGrafter"/>
</dbReference>
<dbReference type="PANTHER" id="PTHR22792">
    <property type="entry name" value="LUPUS LA PROTEIN-RELATED"/>
    <property type="match status" value="1"/>
</dbReference>
<evidence type="ECO:0000259" key="5">
    <source>
        <dbReference type="PROSITE" id="PS50961"/>
    </source>
</evidence>
<organism evidence="6">
    <name type="scientific">Graphocephala atropunctata</name>
    <dbReference type="NCBI Taxonomy" id="36148"/>
    <lineage>
        <taxon>Eukaryota</taxon>
        <taxon>Metazoa</taxon>
        <taxon>Ecdysozoa</taxon>
        <taxon>Arthropoda</taxon>
        <taxon>Hexapoda</taxon>
        <taxon>Insecta</taxon>
        <taxon>Pterygota</taxon>
        <taxon>Neoptera</taxon>
        <taxon>Paraneoptera</taxon>
        <taxon>Hemiptera</taxon>
        <taxon>Auchenorrhyncha</taxon>
        <taxon>Membracoidea</taxon>
        <taxon>Cicadellidae</taxon>
        <taxon>Cicadellinae</taxon>
        <taxon>Cicadellini</taxon>
        <taxon>Graphocephala</taxon>
    </lineage>
</organism>
<dbReference type="InterPro" id="IPR006607">
    <property type="entry name" value="DM15"/>
</dbReference>
<dbReference type="GO" id="GO:0048255">
    <property type="term" value="P:mRNA stabilization"/>
    <property type="evidence" value="ECO:0007669"/>
    <property type="project" value="InterPro"/>
</dbReference>
<dbReference type="SMART" id="SM00715">
    <property type="entry name" value="LA"/>
    <property type="match status" value="1"/>
</dbReference>
<sequence length="868" mass="99089">APRGLRGYGRGRHDADYPDYPTEYTQVAITKFGNPDGFMMPFMGTFYFDSTSYRNLDDPTLMEYIRKQIEYYFSKENLMKDLFLRRKMDAEGYLPVTLIASFHRVRALTIDINKVLQAIQASKELQLTPDNFKVRTVHEPTKWPIPDTVGNPLVISPQHPLSMHPLGPPLLQMPPLAPLPPSLHRPFPHPIVPPPPLPYTAGPADNLNPDVPEFVPVIQPLVNGGGGPVDDCVEACEDPTEPHSPERLAESVEARGDERIAEAENDKTQLPQTERIEANDTEERKEAEVSGDTPAVPELVVNGSAPTEEDLWKEVKRRVKPVGPKQERAAPPPPTQEREELDFQFDEELDVPTGRHNTFTDWSEDESDDFELSDHEINKLLIVTQTAQSSRRVKHDGHDRTGDKTSRVKMTQDLEQAINLGLQYYEDNLWTEQDWVPSSSGRYKTVSVITQEDFEKMAPRAPRKVNPEVPPPPPPSLSTAAEFPTEQLDEEKLLEDVSHEVEEIEQDRRSAAHYRKAPRFYAVMKDPERPEQGRKRKTKHSSNPPVEHHVGWIMDIREHRPRTSSVGSSTGTSPNEGFLSGSIPNSIPTFQHPSHSLLRENNFTQQVYHKYHSRCLKERKRLGIGQSQEMNTLFRFWSFFLRENFNRTMYQEFKTLAVEDAKSGFRYGLECLFRYFSYGLEKKFRPELYKDFQTETVNDFETGQLYGLEKFWAFLKYYKHAQRLQVEPKLKEYLSRFKTIEDFRVFEASEEAEGYYSSGPLRGCPMKRRNRSVSESATWEAGTHVRRFSGGGGPSGLGGSAMRQRADSTGARRRYDSIGADGKVRNRVVNFDLPNDGKLSSAKQNLMSPSLARKKMSQQQKSQSATVD</sequence>
<dbReference type="SMART" id="SM00684">
    <property type="entry name" value="DM15"/>
    <property type="match status" value="3"/>
</dbReference>
<reference evidence="6" key="1">
    <citation type="submission" date="2015-11" db="EMBL/GenBank/DDBJ databases">
        <title>De novo transcriptome assembly of four potential Pierce s Disease insect vectors from Arizona vineyards.</title>
        <authorList>
            <person name="Tassone E.E."/>
        </authorList>
    </citation>
    <scope>NUCLEOTIDE SEQUENCE</scope>
</reference>
<feature type="compositionally biased region" description="Low complexity" evidence="4">
    <location>
        <begin position="857"/>
        <end position="868"/>
    </location>
</feature>
<accession>A0A1B6KM69</accession>
<feature type="region of interest" description="Disordered" evidence="4">
    <location>
        <begin position="260"/>
        <end position="300"/>
    </location>
</feature>
<dbReference type="PROSITE" id="PS50961">
    <property type="entry name" value="HTH_LA"/>
    <property type="match status" value="1"/>
</dbReference>
<feature type="compositionally biased region" description="Basic and acidic residues" evidence="4">
    <location>
        <begin position="396"/>
        <end position="406"/>
    </location>
</feature>
<evidence type="ECO:0000313" key="6">
    <source>
        <dbReference type="EMBL" id="JAT12526.1"/>
    </source>
</evidence>
<evidence type="ECO:0000256" key="4">
    <source>
        <dbReference type="SAM" id="MobiDB-lite"/>
    </source>
</evidence>
<feature type="region of interest" description="Disordered" evidence="4">
    <location>
        <begin position="236"/>
        <end position="255"/>
    </location>
</feature>
<dbReference type="GO" id="GO:0005829">
    <property type="term" value="C:cytosol"/>
    <property type="evidence" value="ECO:0007669"/>
    <property type="project" value="TreeGrafter"/>
</dbReference>
<dbReference type="AlphaFoldDB" id="A0A1B6KM69"/>
<proteinExistence type="predicted"/>
<dbReference type="Pfam" id="PF21071">
    <property type="entry name" value="LARP1_HEAT"/>
    <property type="match status" value="1"/>
</dbReference>
<name>A0A1B6KM69_9HEMI</name>
<dbReference type="GO" id="GO:0045727">
    <property type="term" value="P:positive regulation of translation"/>
    <property type="evidence" value="ECO:0007669"/>
    <property type="project" value="TreeGrafter"/>
</dbReference>
<dbReference type="SUPFAM" id="SSF46785">
    <property type="entry name" value="Winged helix' DNA-binding domain"/>
    <property type="match status" value="1"/>
</dbReference>
<feature type="non-terminal residue" evidence="6">
    <location>
        <position position="1"/>
    </location>
</feature>
<feature type="compositionally biased region" description="Basic and acidic residues" evidence="4">
    <location>
        <begin position="240"/>
        <end position="255"/>
    </location>
</feature>
<feature type="region of interest" description="Disordered" evidence="4">
    <location>
        <begin position="387"/>
        <end position="406"/>
    </location>
</feature>
<dbReference type="Gene3D" id="1.10.10.10">
    <property type="entry name" value="Winged helix-like DNA-binding domain superfamily/Winged helix DNA-binding domain"/>
    <property type="match status" value="1"/>
</dbReference>
<dbReference type="InterPro" id="IPR036388">
    <property type="entry name" value="WH-like_DNA-bd_sf"/>
</dbReference>
<dbReference type="GO" id="GO:0000339">
    <property type="term" value="F:RNA cap binding"/>
    <property type="evidence" value="ECO:0007669"/>
    <property type="project" value="InterPro"/>
</dbReference>
<dbReference type="InterPro" id="IPR006630">
    <property type="entry name" value="La_HTH"/>
</dbReference>
<feature type="compositionally biased region" description="Gly residues" evidence="4">
    <location>
        <begin position="789"/>
        <end position="799"/>
    </location>
</feature>
<dbReference type="InterPro" id="IPR036390">
    <property type="entry name" value="WH_DNA-bd_sf"/>
</dbReference>
<feature type="region of interest" description="Disordered" evidence="4">
    <location>
        <begin position="458"/>
        <end position="480"/>
    </location>
</feature>
<dbReference type="EMBL" id="GEBQ01027451">
    <property type="protein sequence ID" value="JAT12526.1"/>
    <property type="molecule type" value="Transcribed_RNA"/>
</dbReference>
<gene>
    <name evidence="6" type="ORF">g.30671</name>
</gene>
<feature type="compositionally biased region" description="Basic and acidic residues" evidence="4">
    <location>
        <begin position="274"/>
        <end position="288"/>
    </location>
</feature>
<dbReference type="FunFam" id="1.10.10.10:FF:000131">
    <property type="entry name" value="la-related protein 1B isoform X2"/>
    <property type="match status" value="1"/>
</dbReference>
<feature type="compositionally biased region" description="Acidic residues" evidence="4">
    <location>
        <begin position="339"/>
        <end position="350"/>
    </location>
</feature>
<protein>
    <recommendedName>
        <fullName evidence="2">La-related protein 1</fullName>
    </recommendedName>
</protein>
<feature type="compositionally biased region" description="Low complexity" evidence="4">
    <location>
        <begin position="563"/>
        <end position="573"/>
    </location>
</feature>
<feature type="region of interest" description="Disordered" evidence="4">
    <location>
        <begin position="522"/>
        <end position="585"/>
    </location>
</feature>
<feature type="compositionally biased region" description="Basic and acidic residues" evidence="4">
    <location>
        <begin position="546"/>
        <end position="558"/>
    </location>
</feature>
<evidence type="ECO:0000256" key="3">
    <source>
        <dbReference type="PROSITE-ProRule" id="PRU00332"/>
    </source>
</evidence>
<evidence type="ECO:0000256" key="2">
    <source>
        <dbReference type="ARBA" id="ARBA00072183"/>
    </source>
</evidence>
<feature type="region of interest" description="Disordered" evidence="4">
    <location>
        <begin position="318"/>
        <end position="370"/>
    </location>
</feature>
<dbReference type="InterPro" id="IPR045180">
    <property type="entry name" value="La_dom_prot"/>
</dbReference>
<keyword evidence="1 3" id="KW-0694">RNA-binding</keyword>
<feature type="region of interest" description="Disordered" evidence="4">
    <location>
        <begin position="831"/>
        <end position="868"/>
    </location>
</feature>